<organism evidence="1 2">
    <name type="scientific">Apiospora kogelbergensis</name>
    <dbReference type="NCBI Taxonomy" id="1337665"/>
    <lineage>
        <taxon>Eukaryota</taxon>
        <taxon>Fungi</taxon>
        <taxon>Dikarya</taxon>
        <taxon>Ascomycota</taxon>
        <taxon>Pezizomycotina</taxon>
        <taxon>Sordariomycetes</taxon>
        <taxon>Xylariomycetidae</taxon>
        <taxon>Amphisphaeriales</taxon>
        <taxon>Apiosporaceae</taxon>
        <taxon>Apiospora</taxon>
    </lineage>
</organism>
<name>A0AAW0R1C8_9PEZI</name>
<dbReference type="EMBL" id="JAQQWP010000004">
    <property type="protein sequence ID" value="KAK8121075.1"/>
    <property type="molecule type" value="Genomic_DNA"/>
</dbReference>
<gene>
    <name evidence="1" type="ORF">PG999_005195</name>
</gene>
<dbReference type="AlphaFoldDB" id="A0AAW0R1C8"/>
<evidence type="ECO:0000313" key="1">
    <source>
        <dbReference type="EMBL" id="KAK8121075.1"/>
    </source>
</evidence>
<proteinExistence type="predicted"/>
<keyword evidence="2" id="KW-1185">Reference proteome</keyword>
<evidence type="ECO:0000313" key="2">
    <source>
        <dbReference type="Proteomes" id="UP001392437"/>
    </source>
</evidence>
<accession>A0AAW0R1C8</accession>
<dbReference type="Proteomes" id="UP001392437">
    <property type="component" value="Unassembled WGS sequence"/>
</dbReference>
<sequence>MLHRNEGWVGFESIVRDRIEMGCQTEERTELNYKKANKHVAMPEWVEEDVVMIACYNSSNAMQFE</sequence>
<protein>
    <submittedName>
        <fullName evidence="1">Uncharacterized protein</fullName>
    </submittedName>
</protein>
<comment type="caution">
    <text evidence="1">The sequence shown here is derived from an EMBL/GenBank/DDBJ whole genome shotgun (WGS) entry which is preliminary data.</text>
</comment>
<reference evidence="1 2" key="1">
    <citation type="submission" date="2023-01" db="EMBL/GenBank/DDBJ databases">
        <title>Analysis of 21 Apiospora genomes using comparative genomics revels a genus with tremendous synthesis potential of carbohydrate active enzymes and secondary metabolites.</title>
        <authorList>
            <person name="Sorensen T."/>
        </authorList>
    </citation>
    <scope>NUCLEOTIDE SEQUENCE [LARGE SCALE GENOMIC DNA]</scope>
    <source>
        <strain evidence="1 2">CBS 117206</strain>
    </source>
</reference>